<evidence type="ECO:0000256" key="1">
    <source>
        <dbReference type="SAM" id="MobiDB-lite"/>
    </source>
</evidence>
<dbReference type="RefSeq" id="XP_068138104.1">
    <property type="nucleotide sequence ID" value="XM_068282003.1"/>
</dbReference>
<name>A0A1D8N6N3_YARLL</name>
<dbReference type="EMBL" id="CP017554">
    <property type="protein sequence ID" value="AOW01300.1"/>
    <property type="molecule type" value="Genomic_DNA"/>
</dbReference>
<dbReference type="GeneID" id="94582661"/>
<protein>
    <submittedName>
        <fullName evidence="2">Uncharacterized protein</fullName>
    </submittedName>
</protein>
<evidence type="ECO:0000313" key="3">
    <source>
        <dbReference type="Proteomes" id="UP000182444"/>
    </source>
</evidence>
<accession>A0A1D8N6N3</accession>
<dbReference type="AlphaFoldDB" id="A0A1D8N6N3"/>
<organism evidence="2 3">
    <name type="scientific">Yarrowia lipolytica</name>
    <name type="common">Candida lipolytica</name>
    <dbReference type="NCBI Taxonomy" id="4952"/>
    <lineage>
        <taxon>Eukaryota</taxon>
        <taxon>Fungi</taxon>
        <taxon>Dikarya</taxon>
        <taxon>Ascomycota</taxon>
        <taxon>Saccharomycotina</taxon>
        <taxon>Dipodascomycetes</taxon>
        <taxon>Dipodascales</taxon>
        <taxon>Dipodascales incertae sedis</taxon>
        <taxon>Yarrowia</taxon>
    </lineage>
</organism>
<reference evidence="2 3" key="1">
    <citation type="journal article" date="2016" name="PLoS ONE">
        <title>Sequence Assembly of Yarrowia lipolytica Strain W29/CLIB89 Shows Transposable Element Diversity.</title>
        <authorList>
            <person name="Magnan C."/>
            <person name="Yu J."/>
            <person name="Chang I."/>
            <person name="Jahn E."/>
            <person name="Kanomata Y."/>
            <person name="Wu J."/>
            <person name="Zeller M."/>
            <person name="Oakes M."/>
            <person name="Baldi P."/>
            <person name="Sandmeyer S."/>
        </authorList>
    </citation>
    <scope>NUCLEOTIDE SEQUENCE [LARGE SCALE GENOMIC DNA]</scope>
    <source>
        <strain evidence="3">CLIB89(W29)</strain>
    </source>
</reference>
<feature type="compositionally biased region" description="Low complexity" evidence="1">
    <location>
        <begin position="61"/>
        <end position="73"/>
    </location>
</feature>
<dbReference type="Proteomes" id="UP000182444">
    <property type="component" value="Chromosome 1B"/>
</dbReference>
<proteinExistence type="predicted"/>
<dbReference type="VEuPathDB" id="FungiDB:YALI1_B08207g"/>
<evidence type="ECO:0000313" key="2">
    <source>
        <dbReference type="EMBL" id="AOW01300.1"/>
    </source>
</evidence>
<feature type="region of interest" description="Disordered" evidence="1">
    <location>
        <begin position="61"/>
        <end position="80"/>
    </location>
</feature>
<sequence>MSNSVSVLDTCPLESSQVSPKRFGPSQVVIRSTLLTVYSADLFIGASVPKRVQIGGECSKSGFRSSSQRSPGPNKAQVLTSSTVCASGSYRL</sequence>
<gene>
    <name evidence="2" type="ORF">YALI1_B08207g</name>
</gene>